<dbReference type="PANTHER" id="PTHR11474">
    <property type="entry name" value="TYROSINASE FAMILY MEMBER"/>
    <property type="match status" value="1"/>
</dbReference>
<evidence type="ECO:0000256" key="1">
    <source>
        <dbReference type="ARBA" id="ARBA00022723"/>
    </source>
</evidence>
<dbReference type="GO" id="GO:0046872">
    <property type="term" value="F:metal ion binding"/>
    <property type="evidence" value="ECO:0007669"/>
    <property type="project" value="UniProtKB-KW"/>
</dbReference>
<comment type="caution">
    <text evidence="4">The sequence shown here is derived from an EMBL/GenBank/DDBJ whole genome shotgun (WGS) entry which is preliminary data.</text>
</comment>
<evidence type="ECO:0000313" key="5">
    <source>
        <dbReference type="Proteomes" id="UP000297777"/>
    </source>
</evidence>
<keyword evidence="2" id="KW-0186">Copper</keyword>
<sequence>MIRPGKLTILGDDPKLRLEWRMLSIKTRKRYIAAVQCLSHSPSRLGLSSSRYDDFVYAHLGMFNTSHEVAASLPWHRWYIQQYENALRNECGYDGTLAYWDWTLDAGNATKSPLWSNESGFGGNGSSVEHCLEDGPLASMRPKYPEPHCLRRNFQFDIQAAHFTTPVIEDLISSAKTYHEFRRGLESGPHKWIHLGIDGEMPTPGSTNDPIFFLHHAQIDRLWWKWQHCKPNGRLRDYDAMEEDLKNNSKSESSDSGASGASEVSLNDPLKLYGIGEDIKVEDVMSTETPLLCYKYPTA</sequence>
<dbReference type="InterPro" id="IPR008922">
    <property type="entry name" value="Di-copper_centre_dom_sf"/>
</dbReference>
<evidence type="ECO:0000256" key="2">
    <source>
        <dbReference type="ARBA" id="ARBA00023008"/>
    </source>
</evidence>
<dbReference type="PROSITE" id="PS00498">
    <property type="entry name" value="TYROSINASE_2"/>
    <property type="match status" value="1"/>
</dbReference>
<dbReference type="AlphaFoldDB" id="A0A4Z1E519"/>
<dbReference type="Proteomes" id="UP000297777">
    <property type="component" value="Unassembled WGS sequence"/>
</dbReference>
<name>A0A4Z1E519_9HELO</name>
<dbReference type="GO" id="GO:0016491">
    <property type="term" value="F:oxidoreductase activity"/>
    <property type="evidence" value="ECO:0007669"/>
    <property type="project" value="InterPro"/>
</dbReference>
<protein>
    <recommendedName>
        <fullName evidence="3">Tyrosinase copper-binding domain-containing protein</fullName>
    </recommendedName>
</protein>
<dbReference type="SUPFAM" id="SSF48056">
    <property type="entry name" value="Di-copper centre-containing domain"/>
    <property type="match status" value="1"/>
</dbReference>
<dbReference type="OrthoDB" id="6132182at2759"/>
<reference evidence="4 5" key="1">
    <citation type="submission" date="2017-12" db="EMBL/GenBank/DDBJ databases">
        <title>Comparative genomics of Botrytis spp.</title>
        <authorList>
            <person name="Valero-Jimenez C.A."/>
            <person name="Tapia P."/>
            <person name="Veloso J."/>
            <person name="Silva-Moreno E."/>
            <person name="Staats M."/>
            <person name="Valdes J.H."/>
            <person name="Van Kan J.A.L."/>
        </authorList>
    </citation>
    <scope>NUCLEOTIDE SEQUENCE [LARGE SCALE GENOMIC DNA]</scope>
    <source>
        <strain evidence="4 5">Bt9001</strain>
    </source>
</reference>
<dbReference type="PRINTS" id="PR00092">
    <property type="entry name" value="TYROSINASE"/>
</dbReference>
<dbReference type="InterPro" id="IPR050316">
    <property type="entry name" value="Tyrosinase/Hemocyanin"/>
</dbReference>
<organism evidence="4 5">
    <name type="scientific">Botrytis tulipae</name>
    <dbReference type="NCBI Taxonomy" id="87230"/>
    <lineage>
        <taxon>Eukaryota</taxon>
        <taxon>Fungi</taxon>
        <taxon>Dikarya</taxon>
        <taxon>Ascomycota</taxon>
        <taxon>Pezizomycotina</taxon>
        <taxon>Leotiomycetes</taxon>
        <taxon>Helotiales</taxon>
        <taxon>Sclerotiniaceae</taxon>
        <taxon>Botrytis</taxon>
    </lineage>
</organism>
<gene>
    <name evidence="4" type="ORF">BTUL_0340g00090</name>
</gene>
<dbReference type="EMBL" id="PQXH01000338">
    <property type="protein sequence ID" value="TGO07056.1"/>
    <property type="molecule type" value="Genomic_DNA"/>
</dbReference>
<accession>A0A4Z1E519</accession>
<dbReference type="Pfam" id="PF00264">
    <property type="entry name" value="Tyrosinase"/>
    <property type="match status" value="1"/>
</dbReference>
<evidence type="ECO:0000259" key="3">
    <source>
        <dbReference type="PROSITE" id="PS00498"/>
    </source>
</evidence>
<dbReference type="Gene3D" id="1.10.1280.10">
    <property type="entry name" value="Di-copper center containing domain from catechol oxidase"/>
    <property type="match status" value="1"/>
</dbReference>
<proteinExistence type="predicted"/>
<dbReference type="InterPro" id="IPR002227">
    <property type="entry name" value="Tyrosinase_Cu-bd"/>
</dbReference>
<keyword evidence="1" id="KW-0479">Metal-binding</keyword>
<feature type="domain" description="Tyrosinase copper-binding" evidence="3">
    <location>
        <begin position="209"/>
        <end position="220"/>
    </location>
</feature>
<evidence type="ECO:0000313" key="4">
    <source>
        <dbReference type="EMBL" id="TGO07056.1"/>
    </source>
</evidence>
<dbReference type="PANTHER" id="PTHR11474:SF126">
    <property type="entry name" value="TYROSINASE-LIKE PROTEIN TYR-1-RELATED"/>
    <property type="match status" value="1"/>
</dbReference>
<keyword evidence="5" id="KW-1185">Reference proteome</keyword>